<dbReference type="GO" id="GO:0015297">
    <property type="term" value="F:antiporter activity"/>
    <property type="evidence" value="ECO:0007669"/>
    <property type="project" value="InterPro"/>
</dbReference>
<evidence type="ECO:0000256" key="4">
    <source>
        <dbReference type="ARBA" id="ARBA00022448"/>
    </source>
</evidence>
<comment type="subcellular location">
    <subcellularLocation>
        <location evidence="1">Cell membrane</location>
        <topology evidence="1">Multi-pass membrane protein</topology>
    </subcellularLocation>
</comment>
<evidence type="ECO:0000256" key="3">
    <source>
        <dbReference type="ARBA" id="ARBA00022106"/>
    </source>
</evidence>
<comment type="caution">
    <text evidence="11">The sequence shown here is derived from an EMBL/GenBank/DDBJ whole genome shotgun (WGS) entry which is preliminary data.</text>
</comment>
<sequence length="465" mass="50288">MGKQATDLGKGSVGKLLFQLALPAIIAQLVNVLYNIVDRIFIGRMPNGELAMAGVGVAFPIIMIVSAFSALVGMGGAPLAAIKMGEKDNDGAEKIMTNSFSALVIIAIILTVSLLIFKENILWAFGASKDTIGYANDYIGIYLIGTIFVQIGLGLNPFINTQGFAKTGMITVLIGAIINIVLDPILIFGFNMGVKGAALATISAQFVSAVWVLLFLVGKKSVLKIRKQYIIPSLKVIGPILLLGISPFIMQATESLVIISMNNNLAKYGGDLAIGAMTIMSSVMQIILLPMMGLTQGAQPIISFNYGADKLDRVRKTFRLLLVSCLVYTTLMWGAIMMFPQVFVSIFNSNPQLVEITVWSMRIYFAGILLFGAQIACQQTFLALGQAKISMILALLRKIILLIPLIFILPVFFENKLQGVLTAEPVADITAAIVTIICFSVFYKKTLSIDHSMQPTVEIAKTKDE</sequence>
<keyword evidence="8 10" id="KW-0472">Membrane</keyword>
<dbReference type="CDD" id="cd13143">
    <property type="entry name" value="MATE_MepA_like"/>
    <property type="match status" value="1"/>
</dbReference>
<dbReference type="InterPro" id="IPR002528">
    <property type="entry name" value="MATE_fam"/>
</dbReference>
<feature type="transmembrane region" description="Helical" evidence="10">
    <location>
        <begin position="272"/>
        <end position="294"/>
    </location>
</feature>
<keyword evidence="9" id="KW-0046">Antibiotic resistance</keyword>
<protein>
    <recommendedName>
        <fullName evidence="3">Multidrug export protein MepA</fullName>
    </recommendedName>
</protein>
<feature type="transmembrane region" description="Helical" evidence="10">
    <location>
        <begin position="320"/>
        <end position="343"/>
    </location>
</feature>
<dbReference type="Pfam" id="PF01554">
    <property type="entry name" value="MatE"/>
    <property type="match status" value="2"/>
</dbReference>
<dbReference type="PANTHER" id="PTHR43823">
    <property type="entry name" value="SPORULATION PROTEIN YKVU"/>
    <property type="match status" value="1"/>
</dbReference>
<evidence type="ECO:0000256" key="5">
    <source>
        <dbReference type="ARBA" id="ARBA00022475"/>
    </source>
</evidence>
<gene>
    <name evidence="11" type="ORF">C672_0501</name>
</gene>
<accession>T4VSR2</accession>
<dbReference type="EMBL" id="AVNC01000011">
    <property type="protein sequence ID" value="EQK44523.1"/>
    <property type="molecule type" value="Genomic_DNA"/>
</dbReference>
<reference evidence="11 12" key="1">
    <citation type="submission" date="2013-06" db="EMBL/GenBank/DDBJ databases">
        <authorList>
            <person name="Walk S."/>
            <person name="Aronoff D."/>
            <person name="Young V.Y."/>
            <person name="Marsh J."/>
            <person name="Harrison L."/>
            <person name="Daugherty S.C."/>
            <person name="Shefchek K.A."/>
            <person name="Hine E.E."/>
            <person name="Tallon L.J."/>
            <person name="Sadzewicz L.K."/>
            <person name="Rasko D.A."/>
        </authorList>
    </citation>
    <scope>NUCLEOTIDE SEQUENCE [LARGE SCALE GENOMIC DNA]</scope>
    <source>
        <strain evidence="11 12">ATCC 638</strain>
    </source>
</reference>
<evidence type="ECO:0000313" key="11">
    <source>
        <dbReference type="EMBL" id="EQK44523.1"/>
    </source>
</evidence>
<feature type="transmembrane region" description="Helical" evidence="10">
    <location>
        <begin position="229"/>
        <end position="252"/>
    </location>
</feature>
<evidence type="ECO:0000256" key="2">
    <source>
        <dbReference type="ARBA" id="ARBA00008417"/>
    </source>
</evidence>
<dbReference type="Proteomes" id="UP000015688">
    <property type="component" value="Unassembled WGS sequence"/>
</dbReference>
<evidence type="ECO:0000256" key="7">
    <source>
        <dbReference type="ARBA" id="ARBA00022989"/>
    </source>
</evidence>
<dbReference type="InterPro" id="IPR051327">
    <property type="entry name" value="MATE_MepA_subfamily"/>
</dbReference>
<name>T4VSR2_PARBF</name>
<feature type="transmembrane region" description="Helical" evidence="10">
    <location>
        <begin position="138"/>
        <end position="158"/>
    </location>
</feature>
<evidence type="ECO:0000256" key="8">
    <source>
        <dbReference type="ARBA" id="ARBA00023136"/>
    </source>
</evidence>
<feature type="transmembrane region" description="Helical" evidence="10">
    <location>
        <begin position="425"/>
        <end position="443"/>
    </location>
</feature>
<keyword evidence="6 10" id="KW-0812">Transmembrane</keyword>
<dbReference type="InterPro" id="IPR045070">
    <property type="entry name" value="MATE_MepA-like"/>
</dbReference>
<dbReference type="PATRIC" id="fig|1233171.3.peg.411"/>
<feature type="transmembrane region" description="Helical" evidence="10">
    <location>
        <begin position="363"/>
        <end position="383"/>
    </location>
</feature>
<dbReference type="GeneID" id="67471562"/>
<feature type="transmembrane region" description="Helical" evidence="10">
    <location>
        <begin position="196"/>
        <end position="217"/>
    </location>
</feature>
<keyword evidence="5" id="KW-1003">Cell membrane</keyword>
<comment type="similarity">
    <text evidence="2">Belongs to the multi antimicrobial extrusion (MATE) (TC 2.A.66.1) family. MepA subfamily.</text>
</comment>
<dbReference type="NCBIfam" id="TIGR00797">
    <property type="entry name" value="matE"/>
    <property type="match status" value="1"/>
</dbReference>
<feature type="transmembrane region" description="Helical" evidence="10">
    <location>
        <begin position="100"/>
        <end position="118"/>
    </location>
</feature>
<dbReference type="AlphaFoldDB" id="T4VSR2"/>
<evidence type="ECO:0000256" key="9">
    <source>
        <dbReference type="ARBA" id="ARBA00023251"/>
    </source>
</evidence>
<dbReference type="GO" id="GO:0005886">
    <property type="term" value="C:plasma membrane"/>
    <property type="evidence" value="ECO:0007669"/>
    <property type="project" value="UniProtKB-SubCell"/>
</dbReference>
<evidence type="ECO:0000256" key="1">
    <source>
        <dbReference type="ARBA" id="ARBA00004651"/>
    </source>
</evidence>
<evidence type="ECO:0000256" key="10">
    <source>
        <dbReference type="SAM" id="Phobius"/>
    </source>
</evidence>
<feature type="transmembrane region" description="Helical" evidence="10">
    <location>
        <begin position="395"/>
        <end position="413"/>
    </location>
</feature>
<evidence type="ECO:0000313" key="12">
    <source>
        <dbReference type="Proteomes" id="UP000015688"/>
    </source>
</evidence>
<keyword evidence="7 10" id="KW-1133">Transmembrane helix</keyword>
<dbReference type="PIRSF" id="PIRSF006603">
    <property type="entry name" value="DinF"/>
    <property type="match status" value="1"/>
</dbReference>
<dbReference type="GO" id="GO:0042910">
    <property type="term" value="F:xenobiotic transmembrane transporter activity"/>
    <property type="evidence" value="ECO:0007669"/>
    <property type="project" value="InterPro"/>
</dbReference>
<feature type="transmembrane region" description="Helical" evidence="10">
    <location>
        <begin position="170"/>
        <end position="190"/>
    </location>
</feature>
<keyword evidence="4" id="KW-0813">Transport</keyword>
<dbReference type="GO" id="GO:0046677">
    <property type="term" value="P:response to antibiotic"/>
    <property type="evidence" value="ECO:0007669"/>
    <property type="project" value="UniProtKB-KW"/>
</dbReference>
<dbReference type="PANTHER" id="PTHR43823:SF3">
    <property type="entry name" value="MULTIDRUG EXPORT PROTEIN MEPA"/>
    <property type="match status" value="1"/>
</dbReference>
<evidence type="ECO:0000256" key="6">
    <source>
        <dbReference type="ARBA" id="ARBA00022692"/>
    </source>
</evidence>
<organism evidence="11 12">
    <name type="scientific">Paraclostridium bifermentans ATCC 638 = DSM 14991</name>
    <dbReference type="NCBI Taxonomy" id="1233171"/>
    <lineage>
        <taxon>Bacteria</taxon>
        <taxon>Bacillati</taxon>
        <taxon>Bacillota</taxon>
        <taxon>Clostridia</taxon>
        <taxon>Peptostreptococcales</taxon>
        <taxon>Peptostreptococcaceae</taxon>
        <taxon>Paraclostridium</taxon>
    </lineage>
</organism>
<dbReference type="RefSeq" id="WP_021431798.1">
    <property type="nucleotide sequence ID" value="NZ_AVNC01000011.1"/>
</dbReference>
<feature type="transmembrane region" description="Helical" evidence="10">
    <location>
        <begin position="16"/>
        <end position="37"/>
    </location>
</feature>
<feature type="transmembrane region" description="Helical" evidence="10">
    <location>
        <begin position="57"/>
        <end position="79"/>
    </location>
</feature>
<dbReference type="InterPro" id="IPR048279">
    <property type="entry name" value="MdtK-like"/>
</dbReference>
<proteinExistence type="inferred from homology"/>